<dbReference type="Pfam" id="PF00059">
    <property type="entry name" value="Lectin_C"/>
    <property type="match status" value="1"/>
</dbReference>
<sequence length="607" mass="68960">MPKQRRAAYDTAFKLKVVAISMETKNNRKTAEHFGINEKQVRQWIRSKEQMYMGKRSAKRLDGGGRKVRSTTLDDNLMQWFDGHRKNGNAISGRQLQMQARRIATETTFKASDGWLHSFKKRHTLSTRVRTSIGQKLPPDYEEKIAQFHRFVIQLRQQHNYPLSDVYNMDETPLRFDMPGNRTLEHEGIKTVHIKTTNSEKRGFTAVLTVTADGQKIRPLVIFKVNVATDKIVIDELSEVKIGDPGVTDLVNIPDMVEVTACIWMKTSAENQGTPVSYAVDGQSNEFTIYRAYNLVVYVKGEHGGATNHVVNDGEWHHVCVTWQSVGGERKLYGNSELVSSVDQISAGETIEGNGSLRLGQEQDSVGGGYEPFQALIGEVTMFNMWSRVLDETEIQQVYADSLGYMEGSVFSWKSDSIYIDGSAVLSPIDIFPCKRYTIYTEEVSWQNAVSSCYNTYGRLAMMNTQSIYKMMRRFILNNDVDEHVRRGFWFGLSRIENGAFVWSDGTPLVPGDFTRWANNQPNNSTQKDPNGQQCAQLWKSALLKWDDDYCGLNSSGALKGYICEYVEIEVEKARPNSNFWKIPSSHITIYSFVFHPEPSQQSHSDA</sequence>
<dbReference type="InterPro" id="IPR010921">
    <property type="entry name" value="Trp_repressor/repl_initiator"/>
</dbReference>
<evidence type="ECO:0000256" key="7">
    <source>
        <dbReference type="PROSITE-ProRule" id="PRU01172"/>
    </source>
</evidence>
<evidence type="ECO:0000259" key="9">
    <source>
        <dbReference type="PROSITE" id="PS51253"/>
    </source>
</evidence>
<dbReference type="Gene3D" id="3.10.100.10">
    <property type="entry name" value="Mannose-Binding Protein A, subunit A"/>
    <property type="match status" value="1"/>
</dbReference>
<dbReference type="SMART" id="SM00674">
    <property type="entry name" value="CENPB"/>
    <property type="match status" value="1"/>
</dbReference>
<comment type="caution">
    <text evidence="7">Lacks conserved residue(s) required for the propagation of feature annotation.</text>
</comment>
<dbReference type="PROSITE" id="PS51828">
    <property type="entry name" value="PTX_2"/>
    <property type="match status" value="1"/>
</dbReference>
<dbReference type="PRINTS" id="PR00895">
    <property type="entry name" value="PENTAXIN"/>
</dbReference>
<dbReference type="SUPFAM" id="SSF48295">
    <property type="entry name" value="TrpR-like"/>
    <property type="match status" value="1"/>
</dbReference>
<dbReference type="InterPro" id="IPR009057">
    <property type="entry name" value="Homeodomain-like_sf"/>
</dbReference>
<organism evidence="11 12">
    <name type="scientific">Saccoglossus kowalevskii</name>
    <name type="common">Acorn worm</name>
    <dbReference type="NCBI Taxonomy" id="10224"/>
    <lineage>
        <taxon>Eukaryota</taxon>
        <taxon>Metazoa</taxon>
        <taxon>Hemichordata</taxon>
        <taxon>Enteropneusta</taxon>
        <taxon>Harrimaniidae</taxon>
        <taxon>Saccoglossus</taxon>
    </lineage>
</organism>
<keyword evidence="2" id="KW-0479">Metal-binding</keyword>
<keyword evidence="5" id="KW-1015">Disulfide bond</keyword>
<gene>
    <name evidence="12" type="primary">LOC100369231</name>
</gene>
<protein>
    <submittedName>
        <fullName evidence="12">Uncharacterized protein LOC100369231</fullName>
    </submittedName>
</protein>
<dbReference type="Proteomes" id="UP000694865">
    <property type="component" value="Unplaced"/>
</dbReference>
<keyword evidence="11" id="KW-1185">Reference proteome</keyword>
<dbReference type="Pfam" id="PF00354">
    <property type="entry name" value="Pentaxin"/>
    <property type="match status" value="1"/>
</dbReference>
<dbReference type="PROSITE" id="PS51253">
    <property type="entry name" value="HTH_CENPB"/>
    <property type="match status" value="1"/>
</dbReference>
<dbReference type="Pfam" id="PF03221">
    <property type="entry name" value="HTH_Tnp_Tc5"/>
    <property type="match status" value="1"/>
</dbReference>
<keyword evidence="3" id="KW-0106">Calcium</keyword>
<dbReference type="InterPro" id="IPR051360">
    <property type="entry name" value="Neuronal_Pentraxin_Related"/>
</dbReference>
<evidence type="ECO:0000313" key="12">
    <source>
        <dbReference type="RefSeq" id="XP_002736966.1"/>
    </source>
</evidence>
<dbReference type="InterPro" id="IPR006600">
    <property type="entry name" value="HTH_CenpB_DNA-bd_dom"/>
</dbReference>
<evidence type="ECO:0000256" key="5">
    <source>
        <dbReference type="ARBA" id="ARBA00023157"/>
    </source>
</evidence>
<dbReference type="PROSITE" id="PS50041">
    <property type="entry name" value="C_TYPE_LECTIN_2"/>
    <property type="match status" value="1"/>
</dbReference>
<dbReference type="InterPro" id="IPR001304">
    <property type="entry name" value="C-type_lectin-like"/>
</dbReference>
<dbReference type="PANTHER" id="PTHR19277">
    <property type="entry name" value="PENTRAXIN"/>
    <property type="match status" value="1"/>
</dbReference>
<dbReference type="PANTHER" id="PTHR19277:SF125">
    <property type="entry name" value="B6"/>
    <property type="match status" value="1"/>
</dbReference>
<dbReference type="SUPFAM" id="SSF46689">
    <property type="entry name" value="Homeodomain-like"/>
    <property type="match status" value="1"/>
</dbReference>
<dbReference type="InterPro" id="IPR013320">
    <property type="entry name" value="ConA-like_dom_sf"/>
</dbReference>
<reference evidence="12" key="1">
    <citation type="submission" date="2025-08" db="UniProtKB">
        <authorList>
            <consortium name="RefSeq"/>
        </authorList>
    </citation>
    <scope>IDENTIFICATION</scope>
    <source>
        <tissue evidence="12">Testes</tissue>
    </source>
</reference>
<evidence type="ECO:0000256" key="4">
    <source>
        <dbReference type="ARBA" id="ARBA00023125"/>
    </source>
</evidence>
<dbReference type="InterPro" id="IPR016187">
    <property type="entry name" value="CTDL_fold"/>
</dbReference>
<evidence type="ECO:0000256" key="6">
    <source>
        <dbReference type="ARBA" id="ARBA00023180"/>
    </source>
</evidence>
<keyword evidence="4" id="KW-0238">DNA-binding</keyword>
<dbReference type="SUPFAM" id="SSF56436">
    <property type="entry name" value="C-type lectin-like"/>
    <property type="match status" value="1"/>
</dbReference>
<dbReference type="SMART" id="SM00159">
    <property type="entry name" value="PTX"/>
    <property type="match status" value="1"/>
</dbReference>
<feature type="domain" description="HTH CENPB-type" evidence="9">
    <location>
        <begin position="61"/>
        <end position="129"/>
    </location>
</feature>
<dbReference type="RefSeq" id="XP_002736966.1">
    <property type="nucleotide sequence ID" value="XM_002736920.1"/>
</dbReference>
<evidence type="ECO:0000259" key="8">
    <source>
        <dbReference type="PROSITE" id="PS50041"/>
    </source>
</evidence>
<dbReference type="PROSITE" id="PS00289">
    <property type="entry name" value="PTX_1"/>
    <property type="match status" value="1"/>
</dbReference>
<comment type="cofactor">
    <cofactor evidence="1">
        <name>Ca(2+)</name>
        <dbReference type="ChEBI" id="CHEBI:29108"/>
    </cofactor>
</comment>
<dbReference type="InterPro" id="IPR030476">
    <property type="entry name" value="Pentaxin_CS"/>
</dbReference>
<dbReference type="InterPro" id="IPR016186">
    <property type="entry name" value="C-type_lectin-like/link_sf"/>
</dbReference>
<feature type="domain" description="C-type lectin" evidence="8">
    <location>
        <begin position="432"/>
        <end position="551"/>
    </location>
</feature>
<dbReference type="Gene3D" id="1.10.10.60">
    <property type="entry name" value="Homeodomain-like"/>
    <property type="match status" value="2"/>
</dbReference>
<dbReference type="CDD" id="cd00037">
    <property type="entry name" value="CLECT"/>
    <property type="match status" value="1"/>
</dbReference>
<dbReference type="InterPro" id="IPR001759">
    <property type="entry name" value="PTX_dom"/>
</dbReference>
<dbReference type="Pfam" id="PF09607">
    <property type="entry name" value="BrkDBD"/>
    <property type="match status" value="1"/>
</dbReference>
<name>A0ABM0GTE2_SACKO</name>
<dbReference type="Gene3D" id="2.60.120.200">
    <property type="match status" value="1"/>
</dbReference>
<evidence type="ECO:0000256" key="2">
    <source>
        <dbReference type="ARBA" id="ARBA00022723"/>
    </source>
</evidence>
<accession>A0ABM0GTE2</accession>
<evidence type="ECO:0000256" key="3">
    <source>
        <dbReference type="ARBA" id="ARBA00022837"/>
    </source>
</evidence>
<evidence type="ECO:0000259" key="10">
    <source>
        <dbReference type="PROSITE" id="PS51828"/>
    </source>
</evidence>
<dbReference type="InterPro" id="IPR018586">
    <property type="entry name" value="Brinker_DNA-bd"/>
</dbReference>
<dbReference type="SUPFAM" id="SSF49899">
    <property type="entry name" value="Concanavalin A-like lectins/glucanases"/>
    <property type="match status" value="1"/>
</dbReference>
<feature type="domain" description="Pentraxin (PTX)" evidence="10">
    <location>
        <begin position="230"/>
        <end position="432"/>
    </location>
</feature>
<dbReference type="GeneID" id="100369231"/>
<evidence type="ECO:0000256" key="1">
    <source>
        <dbReference type="ARBA" id="ARBA00001913"/>
    </source>
</evidence>
<dbReference type="SMART" id="SM00034">
    <property type="entry name" value="CLECT"/>
    <property type="match status" value="1"/>
</dbReference>
<proteinExistence type="predicted"/>
<evidence type="ECO:0000313" key="11">
    <source>
        <dbReference type="Proteomes" id="UP000694865"/>
    </source>
</evidence>
<keyword evidence="6" id="KW-0325">Glycoprotein</keyword>